<dbReference type="GeneID" id="10506864"/>
<protein>
    <recommendedName>
        <fullName evidence="3">Prokaryotic glutathione synthetase ATP-binding domain-containing protein</fullName>
    </recommendedName>
</protein>
<dbReference type="InParanoid" id="F0ZBR0"/>
<keyword evidence="2" id="KW-1185">Reference proteome</keyword>
<dbReference type="eggNOG" id="ENOG502S74X">
    <property type="taxonomic scope" value="Eukaryota"/>
</dbReference>
<dbReference type="EMBL" id="GL870972">
    <property type="protein sequence ID" value="EGC38641.1"/>
    <property type="molecule type" value="Genomic_DNA"/>
</dbReference>
<dbReference type="PANTHER" id="PTHR39217">
    <property type="match status" value="1"/>
</dbReference>
<evidence type="ECO:0000313" key="1">
    <source>
        <dbReference type="EMBL" id="EGC38641.1"/>
    </source>
</evidence>
<name>F0ZBR0_DICPU</name>
<reference evidence="2" key="1">
    <citation type="journal article" date="2011" name="Genome Biol.">
        <title>Comparative genomics of the social amoebae Dictyostelium discoideum and Dictyostelium purpureum.</title>
        <authorList>
            <consortium name="US DOE Joint Genome Institute (JGI-PGF)"/>
            <person name="Sucgang R."/>
            <person name="Kuo A."/>
            <person name="Tian X."/>
            <person name="Salerno W."/>
            <person name="Parikh A."/>
            <person name="Feasley C.L."/>
            <person name="Dalin E."/>
            <person name="Tu H."/>
            <person name="Huang E."/>
            <person name="Barry K."/>
            <person name="Lindquist E."/>
            <person name="Shapiro H."/>
            <person name="Bruce D."/>
            <person name="Schmutz J."/>
            <person name="Salamov A."/>
            <person name="Fey P."/>
            <person name="Gaudet P."/>
            <person name="Anjard C."/>
            <person name="Babu M.M."/>
            <person name="Basu S."/>
            <person name="Bushmanova Y."/>
            <person name="van der Wel H."/>
            <person name="Katoh-Kurasawa M."/>
            <person name="Dinh C."/>
            <person name="Coutinho P.M."/>
            <person name="Saito T."/>
            <person name="Elias M."/>
            <person name="Schaap P."/>
            <person name="Kay R.R."/>
            <person name="Henrissat B."/>
            <person name="Eichinger L."/>
            <person name="Rivero F."/>
            <person name="Putnam N.H."/>
            <person name="West C.M."/>
            <person name="Loomis W.F."/>
            <person name="Chisholm R.L."/>
            <person name="Shaulsky G."/>
            <person name="Strassmann J.E."/>
            <person name="Queller D.C."/>
            <person name="Kuspa A."/>
            <person name="Grigoriev I.V."/>
        </authorList>
    </citation>
    <scope>NUCLEOTIDE SEQUENCE [LARGE SCALE GENOMIC DNA]</scope>
    <source>
        <strain evidence="2">QSDP1</strain>
    </source>
</reference>
<dbReference type="VEuPathDB" id="AmoebaDB:DICPUDRAFT_148685"/>
<dbReference type="OMA" id="TWDYSWR"/>
<organism evidence="1 2">
    <name type="scientific">Dictyostelium purpureum</name>
    <name type="common">Slime mold</name>
    <dbReference type="NCBI Taxonomy" id="5786"/>
    <lineage>
        <taxon>Eukaryota</taxon>
        <taxon>Amoebozoa</taxon>
        <taxon>Evosea</taxon>
        <taxon>Eumycetozoa</taxon>
        <taxon>Dictyostelia</taxon>
        <taxon>Dictyosteliales</taxon>
        <taxon>Dictyosteliaceae</taxon>
        <taxon>Dictyostelium</taxon>
    </lineage>
</organism>
<dbReference type="OrthoDB" id="17576at2759"/>
<proteinExistence type="predicted"/>
<dbReference type="PANTHER" id="PTHR39217:SF1">
    <property type="entry name" value="GLUTATHIONE SYNTHETASE"/>
    <property type="match status" value="1"/>
</dbReference>
<dbReference type="KEGG" id="dpp:DICPUDRAFT_148685"/>
<dbReference type="Proteomes" id="UP000001064">
    <property type="component" value="Unassembled WGS sequence"/>
</dbReference>
<gene>
    <name evidence="1" type="ORF">DICPUDRAFT_148685</name>
</gene>
<evidence type="ECO:0008006" key="3">
    <source>
        <dbReference type="Google" id="ProtNLM"/>
    </source>
</evidence>
<accession>F0ZBR0</accession>
<dbReference type="STRING" id="5786.F0ZBR0"/>
<dbReference type="AlphaFoldDB" id="F0ZBR0"/>
<dbReference type="SUPFAM" id="SSF56059">
    <property type="entry name" value="Glutathione synthetase ATP-binding domain-like"/>
    <property type="match status" value="1"/>
</dbReference>
<dbReference type="RefSeq" id="XP_003284834.1">
    <property type="nucleotide sequence ID" value="XM_003284786.1"/>
</dbReference>
<dbReference type="InterPro" id="IPR053191">
    <property type="entry name" value="DcsG_Biosynth_Enzyme"/>
</dbReference>
<sequence length="273" mass="31690">MKNEWKRENFDILIIRSLWDYVDKIEKFLKWIEIIQNNNIKVLNDLKAIKWNIDKNYLNELSLENKINVVPSVFIRKNETSPIRAITKAIRDAKYSGLFRMDQNNFVYKPTIGANGLGANRFNLNDILINSEQQEINNEILCSLLSRSDIIVQPFISSIRDEGETSFVFFNGKFSHSIIKKPIISDFRVQECYGGTVEKNLNPSQSEIEVAQNIIDKIIEKNGKILYARIDMLRINGNLHLSESEIFEPTLYFMGDRTIANRFISSVFEILNS</sequence>
<evidence type="ECO:0000313" key="2">
    <source>
        <dbReference type="Proteomes" id="UP000001064"/>
    </source>
</evidence>